<organism evidence="1 2">
    <name type="scientific">Flavobacterium branchiophilum</name>
    <dbReference type="NCBI Taxonomy" id="55197"/>
    <lineage>
        <taxon>Bacteria</taxon>
        <taxon>Pseudomonadati</taxon>
        <taxon>Bacteroidota</taxon>
        <taxon>Flavobacteriia</taxon>
        <taxon>Flavobacteriales</taxon>
        <taxon>Flavobacteriaceae</taxon>
        <taxon>Flavobacterium</taxon>
    </lineage>
</organism>
<reference evidence="1 2" key="1">
    <citation type="submission" date="2019-06" db="EMBL/GenBank/DDBJ databases">
        <title>Genomic Encyclopedia of Archaeal and Bacterial Type Strains, Phase II (KMG-II): from individual species to whole genera.</title>
        <authorList>
            <person name="Goeker M."/>
        </authorList>
    </citation>
    <scope>NUCLEOTIDE SEQUENCE [LARGE SCALE GENOMIC DNA]</scope>
    <source>
        <strain evidence="1 2">DSM 24789</strain>
    </source>
</reference>
<dbReference type="InterPro" id="IPR011990">
    <property type="entry name" value="TPR-like_helical_dom_sf"/>
</dbReference>
<sequence length="483" mass="53180">MKKIFLLITLSVFAWSCSDDITNQNIDVKNPTTTKAEFLFTNAQKALVDQVVNTSVNTNVFRLFSQQWTETTYLDESRYNVFTRTIPDNHFAILYRDVIRDLLEAKGLLNAENPLTPTDVAVLKNKKALVDLHIAYAFSLLVDTFGNVPYSQALNIENFPNPAYDDAKTIYKDLISKINTDIASFTSGQSSFGSADLIYAGNVDKWKKFANSLVLRMALNMDDVDHAYASTQVLNAVASGLISSNAENANLAYLSAQPNTNPLYVDLVASGRFDFVPANTLVDKMNTLNDPRRAKYFTYKSGTTSYIGGTYGFSSPYANYSHINATLLSATFPGTIFDYSEVEFLLAEAVARGIAVGGTVTTHYNAGITASMQNWGVAASDITTYLAQPTVDYATATGNWKQKIGEQAWLALYNRGFEAWTSFRRLDFPALLAPTNAYNSLPKVPTRFTYPAKEQTLNSASVSAAATAIGGDNLTTKIFWDVN</sequence>
<dbReference type="InterPro" id="IPR041662">
    <property type="entry name" value="SusD-like_2"/>
</dbReference>
<dbReference type="RefSeq" id="WP_089079827.1">
    <property type="nucleotide sequence ID" value="NZ_VFPJ01000001.1"/>
</dbReference>
<evidence type="ECO:0000313" key="1">
    <source>
        <dbReference type="EMBL" id="TQM39931.1"/>
    </source>
</evidence>
<dbReference type="Gene3D" id="1.25.40.390">
    <property type="match status" value="1"/>
</dbReference>
<comment type="caution">
    <text evidence="1">The sequence shown here is derived from an EMBL/GenBank/DDBJ whole genome shotgun (WGS) entry which is preliminary data.</text>
</comment>
<proteinExistence type="predicted"/>
<dbReference type="SUPFAM" id="SSF48452">
    <property type="entry name" value="TPR-like"/>
    <property type="match status" value="1"/>
</dbReference>
<gene>
    <name evidence="1" type="ORF">BC670_0780</name>
</gene>
<accession>A0A543G1I2</accession>
<dbReference type="EMBL" id="VFPJ01000001">
    <property type="protein sequence ID" value="TQM39931.1"/>
    <property type="molecule type" value="Genomic_DNA"/>
</dbReference>
<evidence type="ECO:0000313" key="2">
    <source>
        <dbReference type="Proteomes" id="UP000320773"/>
    </source>
</evidence>
<dbReference type="Proteomes" id="UP000320773">
    <property type="component" value="Unassembled WGS sequence"/>
</dbReference>
<dbReference type="Pfam" id="PF12771">
    <property type="entry name" value="SusD-like_2"/>
    <property type="match status" value="1"/>
</dbReference>
<dbReference type="AlphaFoldDB" id="A0A543G1I2"/>
<protein>
    <submittedName>
        <fullName evidence="1">SusD-like starch-binding protein associating with outer membrane</fullName>
    </submittedName>
</protein>
<name>A0A543G1I2_9FLAO</name>